<protein>
    <submittedName>
        <fullName evidence="1">Uncharacterized protein</fullName>
    </submittedName>
</protein>
<evidence type="ECO:0000313" key="1">
    <source>
        <dbReference type="EMBL" id="KKO75329.1"/>
    </source>
</evidence>
<gene>
    <name evidence="1" type="ORF">AAJ76_2400028038</name>
</gene>
<evidence type="ECO:0000313" key="2">
    <source>
        <dbReference type="Proteomes" id="UP000034350"/>
    </source>
</evidence>
<keyword evidence="2" id="KW-1185">Reference proteome</keyword>
<reference evidence="1 2" key="1">
    <citation type="journal article" date="2015" name="Environ. Microbiol.">
        <title>Genome analyses suggest the presence of polyploidy and recent human-driven expansions in eight global populations of the honeybee pathogen Nosema ceranae.</title>
        <authorList>
            <person name="Pelin A."/>
            <person name="Selman M."/>
            <person name="Aris-Brosou S."/>
            <person name="Farinelli L."/>
            <person name="Corradi N."/>
        </authorList>
    </citation>
    <scope>NUCLEOTIDE SEQUENCE [LARGE SCALE GENOMIC DNA]</scope>
    <source>
        <strain evidence="1 2">PA08 1199</strain>
    </source>
</reference>
<dbReference type="GeneID" id="36319682"/>
<dbReference type="VEuPathDB" id="MicrosporidiaDB:AAJ76_2400028038"/>
<dbReference type="EMBL" id="JPQZ01000024">
    <property type="protein sequence ID" value="KKO75329.1"/>
    <property type="molecule type" value="Genomic_DNA"/>
</dbReference>
<dbReference type="AlphaFoldDB" id="A0A0F9ZCG2"/>
<comment type="caution">
    <text evidence="1">The sequence shown here is derived from an EMBL/GenBank/DDBJ whole genome shotgun (WGS) entry which is preliminary data.</text>
</comment>
<dbReference type="Proteomes" id="UP000034350">
    <property type="component" value="Unassembled WGS sequence"/>
</dbReference>
<dbReference type="RefSeq" id="XP_024331071.1">
    <property type="nucleotide sequence ID" value="XM_024474754.1"/>
</dbReference>
<organism evidence="1 2">
    <name type="scientific">Vairimorpha ceranae</name>
    <dbReference type="NCBI Taxonomy" id="40302"/>
    <lineage>
        <taxon>Eukaryota</taxon>
        <taxon>Fungi</taxon>
        <taxon>Fungi incertae sedis</taxon>
        <taxon>Microsporidia</taxon>
        <taxon>Nosematidae</taxon>
        <taxon>Vairimorpha</taxon>
    </lineage>
</organism>
<accession>A0A0F9ZCG2</accession>
<proteinExistence type="predicted"/>
<sequence>MFYSLKCYKIFFYFACHLTTTHAKSKILTSKNNTNLLHFNTYKCKEDYNLRNKNLKSYYDKFKDNKQQQRLLKTEIINLLKYRYLKSM</sequence>
<name>A0A0F9ZCG2_9MICR</name>